<dbReference type="Proteomes" id="UP000824881">
    <property type="component" value="Unassembled WGS sequence"/>
</dbReference>
<sequence>MSDTVYRPCCSSIYGKLRWTSVARVCRKWRTIALNSPSLWTRLHHLSERSLEEVAKRYPDAPLDIDCSAEELKAIIRIFGGDGLFQRIRRLTLVAEVFIIDNTILSHPPPVLQSLILSGPCNVPDSFFDVHIPSLKSVSLKLNRIPLDGHLLSDLHQLTLSGNWISVRKSREELFVADDFLSLLERQSHLRALNFTFPTNTSAYATPLQSKTVELPLLREFSIAGSQSNQGLWFQILGHINCPRLESFSSRFTDPPFSPPSHDGFAPLEAIRDFFMAHGTYLAKQQLVIGRTLIQLYDSFDTPQPHWGLRPRLSIKLDNEFQDAVEWEPFLRCIVDHSIAVTCLDCRNLGSQIPSSICDSIRILRLSGRPSLFFGALDNYGCFPSVERIYLDRVSFAPRAKTIPAIKRWYSARRKAGGLKVSFDLNLCDISKSNVTALEKSGCEVSWDGYDRSHLIRVG</sequence>
<gene>
    <name evidence="1" type="ORF">CCMSSC00406_0009592</name>
</gene>
<organism evidence="1 2">
    <name type="scientific">Pleurotus cornucopiae</name>
    <name type="common">Cornucopia mushroom</name>
    <dbReference type="NCBI Taxonomy" id="5321"/>
    <lineage>
        <taxon>Eukaryota</taxon>
        <taxon>Fungi</taxon>
        <taxon>Dikarya</taxon>
        <taxon>Basidiomycota</taxon>
        <taxon>Agaricomycotina</taxon>
        <taxon>Agaricomycetes</taxon>
        <taxon>Agaricomycetidae</taxon>
        <taxon>Agaricales</taxon>
        <taxon>Pleurotineae</taxon>
        <taxon>Pleurotaceae</taxon>
        <taxon>Pleurotus</taxon>
    </lineage>
</organism>
<reference evidence="1 2" key="1">
    <citation type="journal article" date="2021" name="Appl. Environ. Microbiol.">
        <title>Genetic linkage and physical mapping for an oyster mushroom Pleurotus cornucopiae and QTL analysis for the trait cap color.</title>
        <authorList>
            <person name="Zhang Y."/>
            <person name="Gao W."/>
            <person name="Sonnenberg A."/>
            <person name="Chen Q."/>
            <person name="Zhang J."/>
            <person name="Huang C."/>
        </authorList>
    </citation>
    <scope>NUCLEOTIDE SEQUENCE [LARGE SCALE GENOMIC DNA]</scope>
    <source>
        <strain evidence="1">CCMSSC00406</strain>
    </source>
</reference>
<protein>
    <submittedName>
        <fullName evidence="1">Uncharacterized protein</fullName>
    </submittedName>
</protein>
<keyword evidence="2" id="KW-1185">Reference proteome</keyword>
<accession>A0ACB7IZ09</accession>
<comment type="caution">
    <text evidence="1">The sequence shown here is derived from an EMBL/GenBank/DDBJ whole genome shotgun (WGS) entry which is preliminary data.</text>
</comment>
<evidence type="ECO:0000313" key="1">
    <source>
        <dbReference type="EMBL" id="KAG9222141.1"/>
    </source>
</evidence>
<evidence type="ECO:0000313" key="2">
    <source>
        <dbReference type="Proteomes" id="UP000824881"/>
    </source>
</evidence>
<proteinExistence type="predicted"/>
<dbReference type="EMBL" id="WQMT02000005">
    <property type="protein sequence ID" value="KAG9222141.1"/>
    <property type="molecule type" value="Genomic_DNA"/>
</dbReference>
<name>A0ACB7IZ09_PLECO</name>